<reference evidence="1" key="1">
    <citation type="submission" date="2021-05" db="EMBL/GenBank/DDBJ databases">
        <authorList>
            <person name="Scholz U."/>
            <person name="Mascher M."/>
            <person name="Fiebig A."/>
        </authorList>
    </citation>
    <scope>NUCLEOTIDE SEQUENCE [LARGE SCALE GENOMIC DNA]</scope>
</reference>
<protein>
    <submittedName>
        <fullName evidence="1">Uncharacterized protein</fullName>
    </submittedName>
</protein>
<evidence type="ECO:0000313" key="2">
    <source>
        <dbReference type="Proteomes" id="UP001732700"/>
    </source>
</evidence>
<accession>A0ACD5ZCD8</accession>
<dbReference type="Proteomes" id="UP001732700">
    <property type="component" value="Chromosome 6C"/>
</dbReference>
<reference evidence="1" key="2">
    <citation type="submission" date="2025-09" db="UniProtKB">
        <authorList>
            <consortium name="EnsemblPlants"/>
        </authorList>
    </citation>
    <scope>IDENTIFICATION</scope>
</reference>
<dbReference type="EnsemblPlants" id="AVESA.00010b.r2.6CG1139140.1">
    <property type="protein sequence ID" value="AVESA.00010b.r2.6CG1139140.1.CDS"/>
    <property type="gene ID" value="AVESA.00010b.r2.6CG1139140"/>
</dbReference>
<evidence type="ECO:0000313" key="1">
    <source>
        <dbReference type="EnsemblPlants" id="AVESA.00010b.r2.6CG1139140.1.CDS"/>
    </source>
</evidence>
<keyword evidence="2" id="KW-1185">Reference proteome</keyword>
<proteinExistence type="predicted"/>
<name>A0ACD5ZCD8_AVESA</name>
<sequence length="579" mass="65353">MVGGNGIVDGFRRLFHRRTPSGSVPGSSNQSSAGEDVSSSDIEAAEDLDLVGLRAIRVPKRKMPLPVESHKKNALEKEFFTEYGEASQYQIQEVIGKGSYGVVAAAVDTRTGERVAIKKINDVFEHVSDATRILREVKLLRLLRHPDVVEIKHIMLPPSRREFQDIYVVFELMESDLHQVIRANDDLTAEHYQFFLYQLLRALKYIHAGNVFHRDLKPKNILANSDCKLKICDFGLARVSFNDAPSAIFWTDYVATRWYRAPELCGSFFSKYTPAVDIWSIGCIFAELLTGRPLFPGKNVVHQLDIITDLLGTPSSETLSRIRNEKARRYLSCMRKKHPVPLTQKFPNADPLAVHLLGRLLAFDPKDRPSAEEALADPYFASLANVEREPARNPISKLEFEFERRKVTKDDVRELIYREILEYHPQMLQEYMKGGEQLSFLYPSGVDRFKRQFAHLEEHYSKGERGSPLQRKHASLPRQRVGASNDGNNEQHAGDQEIGADADAHATESPPRSQGPGQQHPSGGQNGVSPRSYQKSASISASKCVVVNPNKKPEYDEEISEETEEAIDELSEKISKMDP</sequence>
<organism evidence="1 2">
    <name type="scientific">Avena sativa</name>
    <name type="common">Oat</name>
    <dbReference type="NCBI Taxonomy" id="4498"/>
    <lineage>
        <taxon>Eukaryota</taxon>
        <taxon>Viridiplantae</taxon>
        <taxon>Streptophyta</taxon>
        <taxon>Embryophyta</taxon>
        <taxon>Tracheophyta</taxon>
        <taxon>Spermatophyta</taxon>
        <taxon>Magnoliopsida</taxon>
        <taxon>Liliopsida</taxon>
        <taxon>Poales</taxon>
        <taxon>Poaceae</taxon>
        <taxon>BOP clade</taxon>
        <taxon>Pooideae</taxon>
        <taxon>Poodae</taxon>
        <taxon>Poeae</taxon>
        <taxon>Poeae Chloroplast Group 1 (Aveneae type)</taxon>
        <taxon>Aveninae</taxon>
        <taxon>Avena</taxon>
    </lineage>
</organism>